<accession>A0A8H6MGE9</accession>
<evidence type="ECO:0000313" key="1">
    <source>
        <dbReference type="EMBL" id="KAF6765559.1"/>
    </source>
</evidence>
<gene>
    <name evidence="1" type="ORF">DFP72DRAFT_839386</name>
</gene>
<name>A0A8H6MGE9_9AGAR</name>
<proteinExistence type="predicted"/>
<dbReference type="EMBL" id="JACGCI010000002">
    <property type="protein sequence ID" value="KAF6765559.1"/>
    <property type="molecule type" value="Genomic_DNA"/>
</dbReference>
<protein>
    <submittedName>
        <fullName evidence="1">Uncharacterized protein</fullName>
    </submittedName>
</protein>
<organism evidence="1 2">
    <name type="scientific">Ephemerocybe angulata</name>
    <dbReference type="NCBI Taxonomy" id="980116"/>
    <lineage>
        <taxon>Eukaryota</taxon>
        <taxon>Fungi</taxon>
        <taxon>Dikarya</taxon>
        <taxon>Basidiomycota</taxon>
        <taxon>Agaricomycotina</taxon>
        <taxon>Agaricomycetes</taxon>
        <taxon>Agaricomycetidae</taxon>
        <taxon>Agaricales</taxon>
        <taxon>Agaricineae</taxon>
        <taxon>Psathyrellaceae</taxon>
        <taxon>Ephemerocybe</taxon>
    </lineage>
</organism>
<sequence>MSPGQCASSHEKFRPNLLAEMTNGRTAKLASFEDIQRETKGCIVNAKESWATTMYSENVPEELMKKIKAKLNITNGRFDVPKDPNMKCDLYDPLVNIIQSIIKASGNDKYKNSTREAMDTRGKCLLKEVVNSEISPDIPRIKGVEGVDASLGYTNVTSVIEVKLDHTTNNDVGLRVARKEVQMMAVHAKEIFAQQPNRLFIPPVLVRQKPNPLVDGMVYQSLPFPSKKHGSQIPSHRSHLRALAAIAPALLCPLGDLYRLGLRDGSGQLFWAGHTVPCLGYCTSLLRDTFTGTGVPVIDMEMKVGYTDINIPRE</sequence>
<reference evidence="1 2" key="1">
    <citation type="submission" date="2020-07" db="EMBL/GenBank/DDBJ databases">
        <title>Comparative genomics of pyrophilous fungi reveals a link between fire events and developmental genes.</title>
        <authorList>
            <consortium name="DOE Joint Genome Institute"/>
            <person name="Steindorff A.S."/>
            <person name="Carver A."/>
            <person name="Calhoun S."/>
            <person name="Stillman K."/>
            <person name="Liu H."/>
            <person name="Lipzen A."/>
            <person name="Pangilinan J."/>
            <person name="Labutti K."/>
            <person name="Bruns T.D."/>
            <person name="Grigoriev I.V."/>
        </authorList>
    </citation>
    <scope>NUCLEOTIDE SEQUENCE [LARGE SCALE GENOMIC DNA]</scope>
    <source>
        <strain evidence="1 2">CBS 144469</strain>
    </source>
</reference>
<comment type="caution">
    <text evidence="1">The sequence shown here is derived from an EMBL/GenBank/DDBJ whole genome shotgun (WGS) entry which is preliminary data.</text>
</comment>
<dbReference type="Proteomes" id="UP000521943">
    <property type="component" value="Unassembled WGS sequence"/>
</dbReference>
<evidence type="ECO:0000313" key="2">
    <source>
        <dbReference type="Proteomes" id="UP000521943"/>
    </source>
</evidence>
<keyword evidence="2" id="KW-1185">Reference proteome</keyword>
<dbReference type="AlphaFoldDB" id="A0A8H6MGE9"/>